<keyword evidence="1" id="KW-0812">Transmembrane</keyword>
<feature type="non-terminal residue" evidence="2">
    <location>
        <position position="52"/>
    </location>
</feature>
<accession>A0A1Y3AXK4</accession>
<proteinExistence type="predicted"/>
<comment type="caution">
    <text evidence="2">The sequence shown here is derived from an EMBL/GenBank/DDBJ whole genome shotgun (WGS) entry which is preliminary data.</text>
</comment>
<reference evidence="2 3" key="1">
    <citation type="submission" date="2017-03" db="EMBL/GenBank/DDBJ databases">
        <title>Genome Survey of Euroglyphus maynei.</title>
        <authorList>
            <person name="Arlian L.G."/>
            <person name="Morgan M.S."/>
            <person name="Rider S.D."/>
        </authorList>
    </citation>
    <scope>NUCLEOTIDE SEQUENCE [LARGE SCALE GENOMIC DNA]</scope>
    <source>
        <strain evidence="2">Arlian Lab</strain>
        <tissue evidence="2">Whole body</tissue>
    </source>
</reference>
<gene>
    <name evidence="2" type="ORF">BLA29_013410</name>
</gene>
<organism evidence="2 3">
    <name type="scientific">Euroglyphus maynei</name>
    <name type="common">Mayne's house dust mite</name>
    <dbReference type="NCBI Taxonomy" id="6958"/>
    <lineage>
        <taxon>Eukaryota</taxon>
        <taxon>Metazoa</taxon>
        <taxon>Ecdysozoa</taxon>
        <taxon>Arthropoda</taxon>
        <taxon>Chelicerata</taxon>
        <taxon>Arachnida</taxon>
        <taxon>Acari</taxon>
        <taxon>Acariformes</taxon>
        <taxon>Sarcoptiformes</taxon>
        <taxon>Astigmata</taxon>
        <taxon>Psoroptidia</taxon>
        <taxon>Analgoidea</taxon>
        <taxon>Pyroglyphidae</taxon>
        <taxon>Pyroglyphinae</taxon>
        <taxon>Euroglyphus</taxon>
    </lineage>
</organism>
<feature type="transmembrane region" description="Helical" evidence="1">
    <location>
        <begin position="20"/>
        <end position="43"/>
    </location>
</feature>
<evidence type="ECO:0000256" key="1">
    <source>
        <dbReference type="SAM" id="Phobius"/>
    </source>
</evidence>
<dbReference type="Proteomes" id="UP000194236">
    <property type="component" value="Unassembled WGS sequence"/>
</dbReference>
<name>A0A1Y3AXK4_EURMA</name>
<evidence type="ECO:0000313" key="3">
    <source>
        <dbReference type="Proteomes" id="UP000194236"/>
    </source>
</evidence>
<dbReference type="AlphaFoldDB" id="A0A1Y3AXK4"/>
<dbReference type="EMBL" id="MUJZ01056590">
    <property type="protein sequence ID" value="OTF72353.1"/>
    <property type="molecule type" value="Genomic_DNA"/>
</dbReference>
<sequence length="52" mass="5999">MNVNIGIKRLNSYWPSSDLLSIWVMFGVFHTSVIVMVEVIIIVSHSKKFFNT</sequence>
<keyword evidence="3" id="KW-1185">Reference proteome</keyword>
<keyword evidence="1" id="KW-0472">Membrane</keyword>
<keyword evidence="1" id="KW-1133">Transmembrane helix</keyword>
<protein>
    <submittedName>
        <fullName evidence="2">Uncharacterized protein</fullName>
    </submittedName>
</protein>
<evidence type="ECO:0000313" key="2">
    <source>
        <dbReference type="EMBL" id="OTF72353.1"/>
    </source>
</evidence>